<dbReference type="STRING" id="675824.A0A1E3Q827"/>
<dbReference type="InterPro" id="IPR001345">
    <property type="entry name" value="PG/BPGM_mutase_AS"/>
</dbReference>
<dbReference type="CDD" id="cd07067">
    <property type="entry name" value="HP_PGM_like"/>
    <property type="match status" value="1"/>
</dbReference>
<protein>
    <recommendedName>
        <fullName evidence="6">Phosphoglycerate mutase-like protein</fullName>
    </recommendedName>
</protein>
<dbReference type="EMBL" id="KV454294">
    <property type="protein sequence ID" value="ODQ73127.1"/>
    <property type="molecule type" value="Genomic_DNA"/>
</dbReference>
<evidence type="ECO:0008006" key="6">
    <source>
        <dbReference type="Google" id="ProtNLM"/>
    </source>
</evidence>
<evidence type="ECO:0000256" key="1">
    <source>
        <dbReference type="PIRSR" id="PIRSR613078-1"/>
    </source>
</evidence>
<feature type="region of interest" description="Disordered" evidence="3">
    <location>
        <begin position="216"/>
        <end position="237"/>
    </location>
</feature>
<dbReference type="Gene3D" id="3.40.50.1240">
    <property type="entry name" value="Phosphoglycerate mutase-like"/>
    <property type="match status" value="1"/>
</dbReference>
<feature type="compositionally biased region" description="Low complexity" evidence="3">
    <location>
        <begin position="220"/>
        <end position="233"/>
    </location>
</feature>
<reference evidence="4 5" key="1">
    <citation type="journal article" date="2016" name="Proc. Natl. Acad. Sci. U.S.A.">
        <title>Comparative genomics of biotechnologically important yeasts.</title>
        <authorList>
            <person name="Riley R."/>
            <person name="Haridas S."/>
            <person name="Wolfe K.H."/>
            <person name="Lopes M.R."/>
            <person name="Hittinger C.T."/>
            <person name="Goeker M."/>
            <person name="Salamov A.A."/>
            <person name="Wisecaver J.H."/>
            <person name="Long T.M."/>
            <person name="Calvey C.H."/>
            <person name="Aerts A.L."/>
            <person name="Barry K.W."/>
            <person name="Choi C."/>
            <person name="Clum A."/>
            <person name="Coughlan A.Y."/>
            <person name="Deshpande S."/>
            <person name="Douglass A.P."/>
            <person name="Hanson S.J."/>
            <person name="Klenk H.-P."/>
            <person name="LaButti K.M."/>
            <person name="Lapidus A."/>
            <person name="Lindquist E.A."/>
            <person name="Lipzen A.M."/>
            <person name="Meier-Kolthoff J.P."/>
            <person name="Ohm R.A."/>
            <person name="Otillar R.P."/>
            <person name="Pangilinan J.L."/>
            <person name="Peng Y."/>
            <person name="Rokas A."/>
            <person name="Rosa C.A."/>
            <person name="Scheuner C."/>
            <person name="Sibirny A.A."/>
            <person name="Slot J.C."/>
            <person name="Stielow J.B."/>
            <person name="Sun H."/>
            <person name="Kurtzman C.P."/>
            <person name="Blackwell M."/>
            <person name="Grigoriev I.V."/>
            <person name="Jeffries T.W."/>
        </authorList>
    </citation>
    <scope>NUCLEOTIDE SEQUENCE [LARGE SCALE GENOMIC DNA]</scope>
    <source>
        <strain evidence="4 5">NRRL Y-11557</strain>
    </source>
</reference>
<dbReference type="InterPro" id="IPR013078">
    <property type="entry name" value="His_Pase_superF_clade-1"/>
</dbReference>
<dbReference type="InterPro" id="IPR029033">
    <property type="entry name" value="His_PPase_superfam"/>
</dbReference>
<name>A0A1E3Q827_LIPST</name>
<feature type="binding site" evidence="2">
    <location>
        <begin position="11"/>
        <end position="18"/>
    </location>
    <ligand>
        <name>substrate</name>
    </ligand>
</feature>
<keyword evidence="5" id="KW-1185">Reference proteome</keyword>
<feature type="active site" description="Proton donor/acceptor" evidence="1">
    <location>
        <position position="95"/>
    </location>
</feature>
<dbReference type="OrthoDB" id="10261749at2759"/>
<evidence type="ECO:0000313" key="4">
    <source>
        <dbReference type="EMBL" id="ODQ73127.1"/>
    </source>
</evidence>
<proteinExistence type="predicted"/>
<feature type="binding site" evidence="2">
    <location>
        <position position="68"/>
    </location>
    <ligand>
        <name>substrate</name>
    </ligand>
</feature>
<feature type="active site" description="Tele-phosphohistidine intermediate" evidence="1">
    <location>
        <position position="12"/>
    </location>
</feature>
<evidence type="ECO:0000256" key="2">
    <source>
        <dbReference type="PIRSR" id="PIRSR613078-2"/>
    </source>
</evidence>
<dbReference type="Pfam" id="PF00300">
    <property type="entry name" value="His_Phos_1"/>
    <property type="match status" value="1"/>
</dbReference>
<dbReference type="Proteomes" id="UP000094385">
    <property type="component" value="Unassembled WGS sequence"/>
</dbReference>
<gene>
    <name evidence="4" type="ORF">LIPSTDRAFT_71475</name>
</gene>
<dbReference type="PANTHER" id="PTHR46192">
    <property type="entry name" value="BROAD-RANGE ACID PHOSPHATASE DET1"/>
    <property type="match status" value="1"/>
</dbReference>
<dbReference type="PROSITE" id="PS00175">
    <property type="entry name" value="PG_MUTASE"/>
    <property type="match status" value="1"/>
</dbReference>
<accession>A0A1E3Q827</accession>
<organism evidence="4 5">
    <name type="scientific">Lipomyces starkeyi NRRL Y-11557</name>
    <dbReference type="NCBI Taxonomy" id="675824"/>
    <lineage>
        <taxon>Eukaryota</taxon>
        <taxon>Fungi</taxon>
        <taxon>Dikarya</taxon>
        <taxon>Ascomycota</taxon>
        <taxon>Saccharomycotina</taxon>
        <taxon>Lipomycetes</taxon>
        <taxon>Lipomycetales</taxon>
        <taxon>Lipomycetaceae</taxon>
        <taxon>Lipomyces</taxon>
    </lineage>
</organism>
<dbReference type="SMART" id="SM00855">
    <property type="entry name" value="PGAM"/>
    <property type="match status" value="1"/>
</dbReference>
<evidence type="ECO:0000256" key="3">
    <source>
        <dbReference type="SAM" id="MobiDB-lite"/>
    </source>
</evidence>
<dbReference type="GO" id="GO:0003824">
    <property type="term" value="F:catalytic activity"/>
    <property type="evidence" value="ECO:0007669"/>
    <property type="project" value="InterPro"/>
</dbReference>
<dbReference type="SUPFAM" id="SSF53254">
    <property type="entry name" value="Phosphoglycerate mutase-like"/>
    <property type="match status" value="1"/>
</dbReference>
<sequence>MGRPRLIILLRHGESESNCDKSINRYVPNHKVPLTNRGHEQALAAGKRLREILLPGENVLIYTSPYRRTRETTQDIVSQLDGVEYRVYEEPRLREQDFGNFQFDEVEMSRIWKDRARYGHFFYRIPNGESAADVYDRCAGFNETLFRQFSSDKFAKVLVLVTHGLMSRVFLMKWYRWTVERFESLKNVNYCEFVVMERQDSGKYLLKNKMRTWNDPQPDPIITTTTTSPGSDGNSIEEKQNQIRILYEQVRKAEELRETTAQSSASVQEIEENALKEYEVLSGADVDAGRAFGSDFEDVLDDAGEAAENGICLLNTGRTIMTTAKTETFVPTPI</sequence>
<evidence type="ECO:0000313" key="5">
    <source>
        <dbReference type="Proteomes" id="UP000094385"/>
    </source>
</evidence>
<dbReference type="AlphaFoldDB" id="A0A1E3Q827"/>
<dbReference type="InterPro" id="IPR052765">
    <property type="entry name" value="PGM-Related"/>
</dbReference>